<dbReference type="Pfam" id="PF15594">
    <property type="entry name" value="Imm50"/>
    <property type="match status" value="1"/>
</dbReference>
<protein>
    <recommendedName>
        <fullName evidence="3">Immunity protein 50</fullName>
    </recommendedName>
</protein>
<accession>A0A4D4JB55</accession>
<evidence type="ECO:0008006" key="3">
    <source>
        <dbReference type="Google" id="ProtNLM"/>
    </source>
</evidence>
<evidence type="ECO:0000313" key="2">
    <source>
        <dbReference type="Proteomes" id="UP000298860"/>
    </source>
</evidence>
<keyword evidence="2" id="KW-1185">Reference proteome</keyword>
<name>A0A4D4JB55_9PSEU</name>
<proteinExistence type="predicted"/>
<sequence>MAAWLDLLEDAASVRSIYNDQSPALDPIRLHEISLHTDGGRATLRFDLPEYPESPPKKWRLQGFNTVQVELMLIEIRELSLRGWNSAIDGRMSLARESDGVRVTMSTDSVRIDIKAAWATVVKVAAYLSEEK</sequence>
<evidence type="ECO:0000313" key="1">
    <source>
        <dbReference type="EMBL" id="GDY34055.1"/>
    </source>
</evidence>
<reference evidence="2" key="1">
    <citation type="submission" date="2019-04" db="EMBL/GenBank/DDBJ databases">
        <title>Draft genome sequence of Pseudonocardiaceae bacterium SL3-2-4.</title>
        <authorList>
            <person name="Ningsih F."/>
            <person name="Yokota A."/>
            <person name="Sakai Y."/>
            <person name="Nanatani K."/>
            <person name="Yabe S."/>
            <person name="Oetari A."/>
            <person name="Sjamsuridzal W."/>
        </authorList>
    </citation>
    <scope>NUCLEOTIDE SEQUENCE [LARGE SCALE GENOMIC DNA]</scope>
    <source>
        <strain evidence="2">SL3-2-4</strain>
    </source>
</reference>
<dbReference type="AlphaFoldDB" id="A0A4D4JB55"/>
<dbReference type="Proteomes" id="UP000298860">
    <property type="component" value="Unassembled WGS sequence"/>
</dbReference>
<dbReference type="RefSeq" id="WP_192909813.1">
    <property type="nucleotide sequence ID" value="NZ_BJFL01000089.1"/>
</dbReference>
<gene>
    <name evidence="1" type="ORF">GTS_56880</name>
</gene>
<organism evidence="1 2">
    <name type="scientific">Gandjariella thermophila</name>
    <dbReference type="NCBI Taxonomy" id="1931992"/>
    <lineage>
        <taxon>Bacteria</taxon>
        <taxon>Bacillati</taxon>
        <taxon>Actinomycetota</taxon>
        <taxon>Actinomycetes</taxon>
        <taxon>Pseudonocardiales</taxon>
        <taxon>Pseudonocardiaceae</taxon>
        <taxon>Gandjariella</taxon>
    </lineage>
</organism>
<dbReference type="EMBL" id="BJFL01000089">
    <property type="protein sequence ID" value="GDY34055.1"/>
    <property type="molecule type" value="Genomic_DNA"/>
</dbReference>
<dbReference type="InterPro" id="IPR028957">
    <property type="entry name" value="Imm50"/>
</dbReference>
<comment type="caution">
    <text evidence="1">The sequence shown here is derived from an EMBL/GenBank/DDBJ whole genome shotgun (WGS) entry which is preliminary data.</text>
</comment>